<gene>
    <name evidence="3" type="ORF">JD108_08285</name>
    <name evidence="4" type="ORF">KDJ56_07965</name>
</gene>
<evidence type="ECO:0000256" key="2">
    <source>
        <dbReference type="SAM" id="SignalP"/>
    </source>
</evidence>
<keyword evidence="3" id="KW-0449">Lipoprotein</keyword>
<evidence type="ECO:0000313" key="3">
    <source>
        <dbReference type="EMBL" id="QQE75849.1"/>
    </source>
</evidence>
<dbReference type="PROSITE" id="PS51257">
    <property type="entry name" value="PROKAR_LIPOPROTEIN"/>
    <property type="match status" value="1"/>
</dbReference>
<organism evidence="3 5">
    <name type="scientific">Brevibacillus composti</name>
    <dbReference type="NCBI Taxonomy" id="2796470"/>
    <lineage>
        <taxon>Bacteria</taxon>
        <taxon>Bacillati</taxon>
        <taxon>Bacillota</taxon>
        <taxon>Bacilli</taxon>
        <taxon>Bacillales</taxon>
        <taxon>Paenibacillaceae</taxon>
        <taxon>Brevibacillus</taxon>
    </lineage>
</organism>
<sequence length="204" mass="21786">MNNKWTYSVVGLLLMTALSGCATSGTDQQNGQKTQNAARPNTAATQNASPNQMNQNANRGNVNQQQGATYGNQFDRTVADRMVKAAADVPGVVASTAVVYGNDAVIGIQTRFGPNQRQQRQVTEQKVQAAARQIAPQMNIRVTSDDTMYGRIQGLSSTVTQGFTQAGQAVTSGPNTAWPNLHNAASDFTVLIRDLGRAVTAPFR</sequence>
<feature type="chain" id="PRO_5032977215" evidence="2">
    <location>
        <begin position="23"/>
        <end position="204"/>
    </location>
</feature>
<dbReference type="EMBL" id="CP073708">
    <property type="protein sequence ID" value="QUO42875.1"/>
    <property type="molecule type" value="Genomic_DNA"/>
</dbReference>
<evidence type="ECO:0000313" key="6">
    <source>
        <dbReference type="Proteomes" id="UP000677234"/>
    </source>
</evidence>
<accession>A0A7T5ENG5</accession>
<dbReference type="InterPro" id="IPR019076">
    <property type="entry name" value="Spore_lipoprot_YhcN/YlaJ-like"/>
</dbReference>
<evidence type="ECO:0000313" key="4">
    <source>
        <dbReference type="EMBL" id="QUO42875.1"/>
    </source>
</evidence>
<proteinExistence type="predicted"/>
<protein>
    <submittedName>
        <fullName evidence="3">YhcN/YlaJ family sporulation lipoprotein</fullName>
    </submittedName>
</protein>
<reference evidence="3 5" key="1">
    <citation type="submission" date="2020-12" db="EMBL/GenBank/DDBJ databases">
        <title>strain FJAT-54423T represents a novel species of the genus Brevibacillus.</title>
        <authorList>
            <person name="Tang R."/>
        </authorList>
    </citation>
    <scope>NUCLEOTIDE SEQUENCE [LARGE SCALE GENOMIC DNA]</scope>
    <source>
        <strain evidence="3 5">FJAT-54423</strain>
    </source>
</reference>
<dbReference type="Proteomes" id="UP000595847">
    <property type="component" value="Chromosome"/>
</dbReference>
<keyword evidence="6" id="KW-1185">Reference proteome</keyword>
<dbReference type="KEGG" id="bcop:JD108_08285"/>
<reference evidence="4" key="2">
    <citation type="submission" date="2021-04" db="EMBL/GenBank/DDBJ databases">
        <title>Brevibacillus composti FJAT-54423, complete genome.</title>
        <authorList>
            <person name="Tang R."/>
        </authorList>
    </citation>
    <scope>NUCLEOTIDE SEQUENCE</scope>
    <source>
        <strain evidence="4">FJAT-54424</strain>
    </source>
</reference>
<dbReference type="EMBL" id="CP066308">
    <property type="protein sequence ID" value="QQE75849.1"/>
    <property type="molecule type" value="Genomic_DNA"/>
</dbReference>
<evidence type="ECO:0000256" key="1">
    <source>
        <dbReference type="SAM" id="MobiDB-lite"/>
    </source>
</evidence>
<keyword evidence="2" id="KW-0732">Signal</keyword>
<dbReference type="Pfam" id="PF09580">
    <property type="entry name" value="Spore_YhcN_YlaJ"/>
    <property type="match status" value="1"/>
</dbReference>
<evidence type="ECO:0000313" key="5">
    <source>
        <dbReference type="Proteomes" id="UP000595847"/>
    </source>
</evidence>
<dbReference type="RefSeq" id="WP_198829362.1">
    <property type="nucleotide sequence ID" value="NZ_CP066308.1"/>
</dbReference>
<feature type="region of interest" description="Disordered" evidence="1">
    <location>
        <begin position="24"/>
        <end position="67"/>
    </location>
</feature>
<dbReference type="Proteomes" id="UP000677234">
    <property type="component" value="Chromosome"/>
</dbReference>
<feature type="signal peptide" evidence="2">
    <location>
        <begin position="1"/>
        <end position="22"/>
    </location>
</feature>
<dbReference type="AlphaFoldDB" id="A0A7T5ENG5"/>
<name>A0A7T5ENG5_9BACL</name>